<evidence type="ECO:0000313" key="1">
    <source>
        <dbReference type="EMBL" id="MFM9327939.1"/>
    </source>
</evidence>
<reference evidence="1" key="1">
    <citation type="submission" date="2024-12" db="EMBL/GenBank/DDBJ databases">
        <authorList>
            <person name="Wu N."/>
        </authorList>
    </citation>
    <scope>NUCLEOTIDE SEQUENCE</scope>
    <source>
        <strain evidence="1">P15</strain>
    </source>
</reference>
<sequence length="239" mass="27379">MKAMQEQGQITLRDMIHQLLQVDDETWGRYAFSRELLKKRILPDQQNAMIAKATACGKEYARRIIHQHGTADAAEIAGKLELKVEFRDVSMVGKRVLFASFAPPDQIIIMQEPVDQAVRLTAAEDPGIVELFTQKGIINTILGHELFHFVEEQFEQEIYTRTEKICLWNFLGWKNVSTIRTLSEIGAMAFTRELNGLEYSPFVLDVLLYYGYDAASAHKIFRDVLEVSSGRCRETVDYE</sequence>
<dbReference type="EMBL" id="JBJURJ010000003">
    <property type="protein sequence ID" value="MFM9327939.1"/>
    <property type="molecule type" value="Genomic_DNA"/>
</dbReference>
<proteinExistence type="predicted"/>
<dbReference type="Proteomes" id="UP001631969">
    <property type="component" value="Unassembled WGS sequence"/>
</dbReference>
<evidence type="ECO:0000313" key="2">
    <source>
        <dbReference type="Proteomes" id="UP001631969"/>
    </source>
</evidence>
<keyword evidence="2" id="KW-1185">Reference proteome</keyword>
<gene>
    <name evidence="1" type="ORF">ACI1P1_06425</name>
</gene>
<name>A0ACC7NV66_9BACL</name>
<comment type="caution">
    <text evidence="1">The sequence shown here is derived from an EMBL/GenBank/DDBJ whole genome shotgun (WGS) entry which is preliminary data.</text>
</comment>
<accession>A0ACC7NV66</accession>
<organism evidence="1 2">
    <name type="scientific">Paenibacillus mesotrionivorans</name>
    <dbReference type="NCBI Taxonomy" id="3160968"/>
    <lineage>
        <taxon>Bacteria</taxon>
        <taxon>Bacillati</taxon>
        <taxon>Bacillota</taxon>
        <taxon>Bacilli</taxon>
        <taxon>Bacillales</taxon>
        <taxon>Paenibacillaceae</taxon>
        <taxon>Paenibacillus</taxon>
    </lineage>
</organism>
<protein>
    <submittedName>
        <fullName evidence="1">Uncharacterized protein</fullName>
    </submittedName>
</protein>